<sequence>MVDFKKMISNILAQEIGVIGEEEIYNIIEIPKHTEMGDFAFPCFKLSRLLRKSPNMIAEELKEKIKCNELFEAVSAVSGYLNFTINKQFYAKTVINEVLEKKELFGATDIGKGRTVIIEYSSVNIARAFHMGHIRSTMIGNSLYKIYKFLNYNVIGINHLGDYGTQFGKLITAYKLWGNKKDIEERGVDELLRLYVKYHDEAEKNPLLDDEARSWFTKLENGNEEAYEIWKWFREISLIEFERVYRLLGVSFDSYAGESFYSDKMPAVLKELREKNILTKSDGAEIVDLSEYGMPPAIVTKRDGSTLYVTRDIAAAKYRKDTYSFYKNIYVVGSPQKLHFQQLFKILEIMGYDWANDLVHVDFGTVSLEEGSLSTRKGRVVFLEDVLLKAIEMAKNIIEEKNPTLENKELVAKQVGVGAVVFQELFNNRIKDYTFSWSKSLAFDGETGPYVQYAHARCCSIIEKAGDIDIYDVDYSLLTDSSSMEIIKKLYQFADIVIDAHDKYEPSLITRYVTQLAHCFNKFYHDNPILTNDLSLTKARLALVYAVKYTLKNGLNLIGIEAPERM</sequence>
<keyword evidence="8 10" id="KW-0030">Aminoacyl-tRNA synthetase</keyword>
<dbReference type="GO" id="GO:0005524">
    <property type="term" value="F:ATP binding"/>
    <property type="evidence" value="ECO:0007669"/>
    <property type="project" value="UniProtKB-UniRule"/>
</dbReference>
<dbReference type="GO" id="GO:0005737">
    <property type="term" value="C:cytoplasm"/>
    <property type="evidence" value="ECO:0007669"/>
    <property type="project" value="UniProtKB-SubCell"/>
</dbReference>
<evidence type="ECO:0000256" key="5">
    <source>
        <dbReference type="ARBA" id="ARBA00022741"/>
    </source>
</evidence>
<dbReference type="PANTHER" id="PTHR11956">
    <property type="entry name" value="ARGINYL-TRNA SYNTHETASE"/>
    <property type="match status" value="1"/>
</dbReference>
<evidence type="ECO:0000313" key="14">
    <source>
        <dbReference type="EMBL" id="SHI76352.1"/>
    </source>
</evidence>
<dbReference type="SMART" id="SM01016">
    <property type="entry name" value="Arg_tRNA_synt_N"/>
    <property type="match status" value="1"/>
</dbReference>
<organism evidence="14 15">
    <name type="scientific">Lutispora thermophila DSM 19022</name>
    <dbReference type="NCBI Taxonomy" id="1122184"/>
    <lineage>
        <taxon>Bacteria</taxon>
        <taxon>Bacillati</taxon>
        <taxon>Bacillota</taxon>
        <taxon>Clostridia</taxon>
        <taxon>Lutisporales</taxon>
        <taxon>Lutisporaceae</taxon>
        <taxon>Lutispora</taxon>
    </lineage>
</organism>
<dbReference type="FunFam" id="3.40.50.620:FF:000116">
    <property type="entry name" value="Arginine--tRNA ligase"/>
    <property type="match status" value="1"/>
</dbReference>
<accession>A0A1M6DT14</accession>
<dbReference type="GO" id="GO:0004814">
    <property type="term" value="F:arginine-tRNA ligase activity"/>
    <property type="evidence" value="ECO:0007669"/>
    <property type="project" value="UniProtKB-UniRule"/>
</dbReference>
<dbReference type="SUPFAM" id="SSF47323">
    <property type="entry name" value="Anticodon-binding domain of a subclass of class I aminoacyl-tRNA synthetases"/>
    <property type="match status" value="1"/>
</dbReference>
<evidence type="ECO:0000313" key="15">
    <source>
        <dbReference type="Proteomes" id="UP000184442"/>
    </source>
</evidence>
<name>A0A1M6DT14_9FIRM</name>
<dbReference type="PANTHER" id="PTHR11956:SF5">
    <property type="entry name" value="ARGININE--TRNA LIGASE, CYTOPLASMIC"/>
    <property type="match status" value="1"/>
</dbReference>
<comment type="subcellular location">
    <subcellularLocation>
        <location evidence="1 10">Cytoplasm</location>
    </subcellularLocation>
</comment>
<dbReference type="CDD" id="cd07956">
    <property type="entry name" value="Anticodon_Ia_Arg"/>
    <property type="match status" value="1"/>
</dbReference>
<dbReference type="Pfam" id="PF05746">
    <property type="entry name" value="DALR_1"/>
    <property type="match status" value="1"/>
</dbReference>
<dbReference type="SUPFAM" id="SSF52374">
    <property type="entry name" value="Nucleotidylyl transferase"/>
    <property type="match status" value="1"/>
</dbReference>
<keyword evidence="4 10" id="KW-0436">Ligase</keyword>
<keyword evidence="5 10" id="KW-0547">Nucleotide-binding</keyword>
<evidence type="ECO:0000256" key="4">
    <source>
        <dbReference type="ARBA" id="ARBA00022598"/>
    </source>
</evidence>
<evidence type="ECO:0000256" key="11">
    <source>
        <dbReference type="RuleBase" id="RU363038"/>
    </source>
</evidence>
<dbReference type="Pfam" id="PF00750">
    <property type="entry name" value="tRNA-synt_1d"/>
    <property type="match status" value="1"/>
</dbReference>
<protein>
    <recommendedName>
        <fullName evidence="10">Arginine--tRNA ligase</fullName>
        <ecNumber evidence="10">6.1.1.19</ecNumber>
    </recommendedName>
    <alternativeName>
        <fullName evidence="10">Arginyl-tRNA synthetase</fullName>
        <shortName evidence="10">ArgRS</shortName>
    </alternativeName>
</protein>
<proteinExistence type="inferred from homology"/>
<dbReference type="Gene3D" id="1.10.730.10">
    <property type="entry name" value="Isoleucyl-tRNA Synthetase, Domain 1"/>
    <property type="match status" value="1"/>
</dbReference>
<evidence type="ECO:0000256" key="10">
    <source>
        <dbReference type="HAMAP-Rule" id="MF_00123"/>
    </source>
</evidence>
<dbReference type="InterPro" id="IPR005148">
    <property type="entry name" value="Arg-tRNA-synth_N"/>
</dbReference>
<evidence type="ECO:0000256" key="6">
    <source>
        <dbReference type="ARBA" id="ARBA00022840"/>
    </source>
</evidence>
<dbReference type="EC" id="6.1.1.19" evidence="10"/>
<dbReference type="InterPro" id="IPR036695">
    <property type="entry name" value="Arg-tRNA-synth_N_sf"/>
</dbReference>
<dbReference type="OrthoDB" id="9805987at2"/>
<evidence type="ECO:0000256" key="2">
    <source>
        <dbReference type="ARBA" id="ARBA00005594"/>
    </source>
</evidence>
<dbReference type="InterPro" id="IPR009080">
    <property type="entry name" value="tRNAsynth_Ia_anticodon-bd"/>
</dbReference>
<dbReference type="InterPro" id="IPR001278">
    <property type="entry name" value="Arg-tRNA-ligase"/>
</dbReference>
<dbReference type="GO" id="GO:0006420">
    <property type="term" value="P:arginyl-tRNA aminoacylation"/>
    <property type="evidence" value="ECO:0007669"/>
    <property type="project" value="UniProtKB-UniRule"/>
</dbReference>
<feature type="domain" description="DALR anticodon binding" evidence="12">
    <location>
        <begin position="451"/>
        <end position="566"/>
    </location>
</feature>
<evidence type="ECO:0000256" key="3">
    <source>
        <dbReference type="ARBA" id="ARBA00022490"/>
    </source>
</evidence>
<dbReference type="HAMAP" id="MF_00123">
    <property type="entry name" value="Arg_tRNA_synth"/>
    <property type="match status" value="1"/>
</dbReference>
<keyword evidence="3 10" id="KW-0963">Cytoplasm</keyword>
<dbReference type="SMART" id="SM00836">
    <property type="entry name" value="DALR_1"/>
    <property type="match status" value="1"/>
</dbReference>
<evidence type="ECO:0000256" key="8">
    <source>
        <dbReference type="ARBA" id="ARBA00023146"/>
    </source>
</evidence>
<dbReference type="EMBL" id="FQZS01000007">
    <property type="protein sequence ID" value="SHI76352.1"/>
    <property type="molecule type" value="Genomic_DNA"/>
</dbReference>
<comment type="caution">
    <text evidence="10">Lacks conserved residue(s) required for the propagation of feature annotation.</text>
</comment>
<evidence type="ECO:0000259" key="12">
    <source>
        <dbReference type="SMART" id="SM00836"/>
    </source>
</evidence>
<comment type="similarity">
    <text evidence="2 10 11">Belongs to the class-I aminoacyl-tRNA synthetase family.</text>
</comment>
<comment type="subunit">
    <text evidence="10">Monomer.</text>
</comment>
<dbReference type="InterPro" id="IPR008909">
    <property type="entry name" value="DALR_anticod-bd"/>
</dbReference>
<feature type="domain" description="Arginyl tRNA synthetase N-terminal" evidence="13">
    <location>
        <begin position="6"/>
        <end position="85"/>
    </location>
</feature>
<dbReference type="CDD" id="cd00671">
    <property type="entry name" value="ArgRS_core"/>
    <property type="match status" value="1"/>
</dbReference>
<dbReference type="Gene3D" id="3.40.50.620">
    <property type="entry name" value="HUPs"/>
    <property type="match status" value="1"/>
</dbReference>
<dbReference type="Pfam" id="PF03485">
    <property type="entry name" value="Arg_tRNA_synt_N"/>
    <property type="match status" value="1"/>
</dbReference>
<gene>
    <name evidence="10" type="primary">argS</name>
    <name evidence="14" type="ORF">SAMN02745176_01273</name>
</gene>
<evidence type="ECO:0000256" key="1">
    <source>
        <dbReference type="ARBA" id="ARBA00004496"/>
    </source>
</evidence>
<evidence type="ECO:0000256" key="9">
    <source>
        <dbReference type="ARBA" id="ARBA00049339"/>
    </source>
</evidence>
<evidence type="ECO:0000256" key="7">
    <source>
        <dbReference type="ARBA" id="ARBA00022917"/>
    </source>
</evidence>
<keyword evidence="7 10" id="KW-0648">Protein biosynthesis</keyword>
<keyword evidence="6 10" id="KW-0067">ATP-binding</keyword>
<dbReference type="Proteomes" id="UP000184442">
    <property type="component" value="Unassembled WGS sequence"/>
</dbReference>
<dbReference type="SUPFAM" id="SSF55190">
    <property type="entry name" value="Arginyl-tRNA synthetase (ArgRS), N-terminal 'additional' domain"/>
    <property type="match status" value="1"/>
</dbReference>
<reference evidence="14 15" key="1">
    <citation type="submission" date="2016-11" db="EMBL/GenBank/DDBJ databases">
        <authorList>
            <person name="Jaros S."/>
            <person name="Januszkiewicz K."/>
            <person name="Wedrychowicz H."/>
        </authorList>
    </citation>
    <scope>NUCLEOTIDE SEQUENCE [LARGE SCALE GENOMIC DNA]</scope>
    <source>
        <strain evidence="14 15">DSM 19022</strain>
    </source>
</reference>
<dbReference type="Gene3D" id="3.30.1360.70">
    <property type="entry name" value="Arginyl tRNA synthetase N-terminal domain"/>
    <property type="match status" value="1"/>
</dbReference>
<dbReference type="InterPro" id="IPR035684">
    <property type="entry name" value="ArgRS_core"/>
</dbReference>
<dbReference type="FunFam" id="1.10.730.10:FF:000008">
    <property type="entry name" value="Arginine--tRNA ligase"/>
    <property type="match status" value="1"/>
</dbReference>
<dbReference type="AlphaFoldDB" id="A0A1M6DT14"/>
<dbReference type="NCBIfam" id="TIGR00456">
    <property type="entry name" value="argS"/>
    <property type="match status" value="1"/>
</dbReference>
<dbReference type="STRING" id="1122184.SAMN02745176_01273"/>
<keyword evidence="15" id="KW-1185">Reference proteome</keyword>
<evidence type="ECO:0000259" key="13">
    <source>
        <dbReference type="SMART" id="SM01016"/>
    </source>
</evidence>
<dbReference type="PRINTS" id="PR01038">
    <property type="entry name" value="TRNASYNTHARG"/>
</dbReference>
<comment type="catalytic activity">
    <reaction evidence="9 10">
        <text>tRNA(Arg) + L-arginine + ATP = L-arginyl-tRNA(Arg) + AMP + diphosphate</text>
        <dbReference type="Rhea" id="RHEA:20301"/>
        <dbReference type="Rhea" id="RHEA-COMP:9658"/>
        <dbReference type="Rhea" id="RHEA-COMP:9673"/>
        <dbReference type="ChEBI" id="CHEBI:30616"/>
        <dbReference type="ChEBI" id="CHEBI:32682"/>
        <dbReference type="ChEBI" id="CHEBI:33019"/>
        <dbReference type="ChEBI" id="CHEBI:78442"/>
        <dbReference type="ChEBI" id="CHEBI:78513"/>
        <dbReference type="ChEBI" id="CHEBI:456215"/>
        <dbReference type="EC" id="6.1.1.19"/>
    </reaction>
</comment>
<dbReference type="RefSeq" id="WP_073025402.1">
    <property type="nucleotide sequence ID" value="NZ_FQZS01000007.1"/>
</dbReference>
<dbReference type="InterPro" id="IPR014729">
    <property type="entry name" value="Rossmann-like_a/b/a_fold"/>
</dbReference>